<feature type="transmembrane region" description="Helical" evidence="17">
    <location>
        <begin position="3119"/>
        <end position="3145"/>
    </location>
</feature>
<dbReference type="GO" id="GO:0005261">
    <property type="term" value="F:monoatomic cation channel activity"/>
    <property type="evidence" value="ECO:0007669"/>
    <property type="project" value="TreeGrafter"/>
</dbReference>
<feature type="domain" description="PKD" evidence="19">
    <location>
        <begin position="1520"/>
        <end position="1593"/>
    </location>
</feature>
<feature type="domain" description="PKD" evidence="19">
    <location>
        <begin position="1163"/>
        <end position="1231"/>
    </location>
</feature>
<reference evidence="23" key="2">
    <citation type="journal article" date="2023" name="Science">
        <title>Genomic signatures of disease resistance in endangered staghorn corals.</title>
        <authorList>
            <person name="Vollmer S.V."/>
            <person name="Selwyn J.D."/>
            <person name="Despard B.A."/>
            <person name="Roesel C.L."/>
        </authorList>
    </citation>
    <scope>NUCLEOTIDE SEQUENCE</scope>
    <source>
        <strain evidence="23">K2</strain>
    </source>
</reference>
<protein>
    <submittedName>
        <fullName evidence="23">Polycystic kidney disease protein 1-like 2</fullName>
    </submittedName>
</protein>
<feature type="chain" id="PRO_5042104521" evidence="18">
    <location>
        <begin position="23"/>
        <end position="4058"/>
    </location>
</feature>
<dbReference type="InterPro" id="IPR002859">
    <property type="entry name" value="PKD/REJ-like"/>
</dbReference>
<feature type="domain" description="PLAT" evidence="20">
    <location>
        <begin position="2919"/>
        <end position="3036"/>
    </location>
</feature>
<dbReference type="InterPro" id="IPR046338">
    <property type="entry name" value="GAIN_dom_sf"/>
</dbReference>
<keyword evidence="12" id="KW-1015">Disulfide bond</keyword>
<dbReference type="InterPro" id="IPR022409">
    <property type="entry name" value="PKD/Chitinase_dom"/>
</dbReference>
<evidence type="ECO:0000256" key="8">
    <source>
        <dbReference type="ARBA" id="ARBA00022737"/>
    </source>
</evidence>
<comment type="caution">
    <text evidence="23">The sequence shown here is derived from an EMBL/GenBank/DDBJ whole genome shotgun (WGS) entry which is preliminary data.</text>
</comment>
<dbReference type="EMBL" id="JARQWQ010000008">
    <property type="protein sequence ID" value="KAK2570489.1"/>
    <property type="molecule type" value="Genomic_DNA"/>
</dbReference>
<dbReference type="Gene3D" id="2.60.40.10">
    <property type="entry name" value="Immunoglobulins"/>
    <property type="match status" value="7"/>
</dbReference>
<evidence type="ECO:0000256" key="1">
    <source>
        <dbReference type="ARBA" id="ARBA00004138"/>
    </source>
</evidence>
<feature type="transmembrane region" description="Helical" evidence="17">
    <location>
        <begin position="3320"/>
        <end position="3347"/>
    </location>
</feature>
<feature type="transmembrane region" description="Helical" evidence="17">
    <location>
        <begin position="3772"/>
        <end position="3797"/>
    </location>
</feature>
<dbReference type="InterPro" id="IPR035986">
    <property type="entry name" value="PKD_dom_sf"/>
</dbReference>
<dbReference type="Pfam" id="PF20519">
    <property type="entry name" value="Polycystin_dom"/>
    <property type="match status" value="1"/>
</dbReference>
<comment type="subcellular location">
    <subcellularLocation>
        <location evidence="2">Cell membrane</location>
        <topology evidence="2">Multi-pass membrane protein</topology>
    </subcellularLocation>
    <subcellularLocation>
        <location evidence="1">Cell projection</location>
        <location evidence="1">Cilium</location>
    </subcellularLocation>
</comment>
<evidence type="ECO:0000256" key="15">
    <source>
        <dbReference type="PROSITE-ProRule" id="PRU00152"/>
    </source>
</evidence>
<evidence type="ECO:0000259" key="21">
    <source>
        <dbReference type="PROSITE" id="PS51111"/>
    </source>
</evidence>
<dbReference type="CDD" id="cd00146">
    <property type="entry name" value="PKD"/>
    <property type="match status" value="5"/>
</dbReference>
<keyword evidence="5 17" id="KW-0812">Transmembrane</keyword>
<dbReference type="SMART" id="SM00308">
    <property type="entry name" value="LH2"/>
    <property type="match status" value="1"/>
</dbReference>
<dbReference type="InterPro" id="IPR013783">
    <property type="entry name" value="Ig-like_fold"/>
</dbReference>
<evidence type="ECO:0000256" key="4">
    <source>
        <dbReference type="ARBA" id="ARBA00022475"/>
    </source>
</evidence>
<dbReference type="Pfam" id="PF08016">
    <property type="entry name" value="PKD_channel"/>
    <property type="match status" value="1"/>
</dbReference>
<dbReference type="InterPro" id="IPR036392">
    <property type="entry name" value="PLAT/LH2_dom_sf"/>
</dbReference>
<evidence type="ECO:0000256" key="5">
    <source>
        <dbReference type="ARBA" id="ARBA00022692"/>
    </source>
</evidence>
<dbReference type="InterPro" id="IPR000601">
    <property type="entry name" value="PKD_dom"/>
</dbReference>
<dbReference type="PROSITE" id="PS51212">
    <property type="entry name" value="WSC"/>
    <property type="match status" value="1"/>
</dbReference>
<proteinExistence type="inferred from homology"/>
<dbReference type="FunFam" id="1.10.287.70:FF:000086">
    <property type="entry name" value="Polycystic kidney disease 2"/>
    <property type="match status" value="1"/>
</dbReference>
<feature type="compositionally biased region" description="Basic and acidic residues" evidence="16">
    <location>
        <begin position="3156"/>
        <end position="3169"/>
    </location>
</feature>
<feature type="transmembrane region" description="Helical" evidence="17">
    <location>
        <begin position="3926"/>
        <end position="3948"/>
    </location>
</feature>
<dbReference type="PROSITE" id="PS50095">
    <property type="entry name" value="PLAT"/>
    <property type="match status" value="1"/>
</dbReference>
<feature type="domain" description="PKD" evidence="19">
    <location>
        <begin position="721"/>
        <end position="783"/>
    </location>
</feature>
<evidence type="ECO:0000256" key="18">
    <source>
        <dbReference type="SAM" id="SignalP"/>
    </source>
</evidence>
<reference evidence="23" key="1">
    <citation type="journal article" date="2023" name="G3 (Bethesda)">
        <title>Whole genome assembly and annotation of the endangered Caribbean coral Acropora cervicornis.</title>
        <authorList>
            <person name="Selwyn J.D."/>
            <person name="Vollmer S.V."/>
        </authorList>
    </citation>
    <scope>NUCLEOTIDE SEQUENCE</scope>
    <source>
        <strain evidence="23">K2</strain>
    </source>
</reference>
<comment type="similarity">
    <text evidence="3">Belongs to the polycystin family.</text>
</comment>
<dbReference type="Gene3D" id="2.60.60.20">
    <property type="entry name" value="PLAT/LH2 domain"/>
    <property type="match status" value="1"/>
</dbReference>
<feature type="transmembrane region" description="Helical" evidence="17">
    <location>
        <begin position="3864"/>
        <end position="3886"/>
    </location>
</feature>
<evidence type="ECO:0000256" key="3">
    <source>
        <dbReference type="ARBA" id="ARBA00007200"/>
    </source>
</evidence>
<dbReference type="SMART" id="SM00321">
    <property type="entry name" value="WSC"/>
    <property type="match status" value="1"/>
</dbReference>
<keyword evidence="9 17" id="KW-1133">Transmembrane helix</keyword>
<feature type="transmembrane region" description="Helical" evidence="17">
    <location>
        <begin position="2875"/>
        <end position="2894"/>
    </location>
</feature>
<feature type="transmembrane region" description="Helical" evidence="17">
    <location>
        <begin position="3455"/>
        <end position="3475"/>
    </location>
</feature>
<organism evidence="23 24">
    <name type="scientific">Acropora cervicornis</name>
    <name type="common">Staghorn coral</name>
    <dbReference type="NCBI Taxonomy" id="6130"/>
    <lineage>
        <taxon>Eukaryota</taxon>
        <taxon>Metazoa</taxon>
        <taxon>Cnidaria</taxon>
        <taxon>Anthozoa</taxon>
        <taxon>Hexacorallia</taxon>
        <taxon>Scleractinia</taxon>
        <taxon>Astrocoeniina</taxon>
        <taxon>Acroporidae</taxon>
        <taxon>Acropora</taxon>
    </lineage>
</organism>
<evidence type="ECO:0000256" key="17">
    <source>
        <dbReference type="SAM" id="Phobius"/>
    </source>
</evidence>
<dbReference type="CDD" id="cd01752">
    <property type="entry name" value="PLAT_polycystin"/>
    <property type="match status" value="1"/>
</dbReference>
<gene>
    <name evidence="23" type="ORF">P5673_005316</name>
</gene>
<evidence type="ECO:0000256" key="9">
    <source>
        <dbReference type="ARBA" id="ARBA00022989"/>
    </source>
</evidence>
<dbReference type="InterPro" id="IPR042060">
    <property type="entry name" value="PLAT_polycystin1"/>
</dbReference>
<dbReference type="PANTHER" id="PTHR46730">
    <property type="entry name" value="POLYCYSTIN-1"/>
    <property type="match status" value="1"/>
</dbReference>
<dbReference type="Proteomes" id="UP001249851">
    <property type="component" value="Unassembled WGS sequence"/>
</dbReference>
<dbReference type="InterPro" id="IPR046791">
    <property type="entry name" value="Polycystin_dom"/>
</dbReference>
<keyword evidence="11 17" id="KW-0472">Membrane</keyword>
<dbReference type="GO" id="GO:0006816">
    <property type="term" value="P:calcium ion transport"/>
    <property type="evidence" value="ECO:0007669"/>
    <property type="project" value="TreeGrafter"/>
</dbReference>
<dbReference type="FunFam" id="2.60.60.20:FF:000008">
    <property type="entry name" value="Polycystic kidney disease 1-like 2, isoform CRA_a"/>
    <property type="match status" value="1"/>
</dbReference>
<evidence type="ECO:0000256" key="13">
    <source>
        <dbReference type="ARBA" id="ARBA00023180"/>
    </source>
</evidence>
<evidence type="ECO:0000256" key="6">
    <source>
        <dbReference type="ARBA" id="ARBA00022729"/>
    </source>
</evidence>
<dbReference type="Pfam" id="PF01477">
    <property type="entry name" value="PLAT"/>
    <property type="match status" value="1"/>
</dbReference>
<feature type="transmembrane region" description="Helical" evidence="17">
    <location>
        <begin position="3893"/>
        <end position="3914"/>
    </location>
</feature>
<feature type="domain" description="PKD" evidence="19">
    <location>
        <begin position="1255"/>
        <end position="1316"/>
    </location>
</feature>
<feature type="transmembrane region" description="Helical" evidence="17">
    <location>
        <begin position="3367"/>
        <end position="3390"/>
    </location>
</feature>
<evidence type="ECO:0000313" key="23">
    <source>
        <dbReference type="EMBL" id="KAK2570489.1"/>
    </source>
</evidence>
<dbReference type="Pfam" id="PF00801">
    <property type="entry name" value="PKD"/>
    <property type="match status" value="6"/>
</dbReference>
<dbReference type="GO" id="GO:0005886">
    <property type="term" value="C:plasma membrane"/>
    <property type="evidence" value="ECO:0007669"/>
    <property type="project" value="UniProtKB-SubCell"/>
</dbReference>
<evidence type="ECO:0000313" key="24">
    <source>
        <dbReference type="Proteomes" id="UP001249851"/>
    </source>
</evidence>
<keyword evidence="24" id="KW-1185">Reference proteome</keyword>
<dbReference type="Pfam" id="PF01825">
    <property type="entry name" value="GPS"/>
    <property type="match status" value="1"/>
</dbReference>
<dbReference type="InterPro" id="IPR000434">
    <property type="entry name" value="PC1"/>
</dbReference>
<dbReference type="PROSITE" id="PS50093">
    <property type="entry name" value="PKD"/>
    <property type="match status" value="8"/>
</dbReference>
<dbReference type="InterPro" id="IPR001024">
    <property type="entry name" value="PLAT/LH2_dom"/>
</dbReference>
<evidence type="ECO:0000256" key="16">
    <source>
        <dbReference type="SAM" id="MobiDB-lite"/>
    </source>
</evidence>
<dbReference type="PROSITE" id="PS51111">
    <property type="entry name" value="REJ"/>
    <property type="match status" value="1"/>
</dbReference>
<dbReference type="Pfam" id="PF02010">
    <property type="entry name" value="REJ"/>
    <property type="match status" value="1"/>
</dbReference>
<feature type="compositionally biased region" description="Polar residues" evidence="16">
    <location>
        <begin position="3170"/>
        <end position="3190"/>
    </location>
</feature>
<dbReference type="Pfam" id="PF01822">
    <property type="entry name" value="WSC"/>
    <property type="match status" value="1"/>
</dbReference>
<feature type="transmembrane region" description="Helical" evidence="17">
    <location>
        <begin position="3078"/>
        <end position="3099"/>
    </location>
</feature>
<evidence type="ECO:0000256" key="14">
    <source>
        <dbReference type="ARBA" id="ARBA00023273"/>
    </source>
</evidence>
<feature type="transmembrane region" description="Helical" evidence="17">
    <location>
        <begin position="3703"/>
        <end position="3723"/>
    </location>
</feature>
<feature type="domain" description="REJ" evidence="21">
    <location>
        <begin position="1895"/>
        <end position="2277"/>
    </location>
</feature>
<keyword evidence="13" id="KW-0325">Glycoprotein</keyword>
<keyword evidence="7" id="KW-0430">Lectin</keyword>
<dbReference type="SMART" id="SM00303">
    <property type="entry name" value="GPS"/>
    <property type="match status" value="1"/>
</dbReference>
<dbReference type="InterPro" id="IPR013122">
    <property type="entry name" value="PKD1_2_channel"/>
</dbReference>
<dbReference type="PANTHER" id="PTHR46730:SF1">
    <property type="entry name" value="PLAT DOMAIN-CONTAINING PROTEIN"/>
    <property type="match status" value="1"/>
</dbReference>
<dbReference type="SUPFAM" id="SSF49299">
    <property type="entry name" value="PKD domain"/>
    <property type="match status" value="9"/>
</dbReference>
<keyword evidence="14" id="KW-0966">Cell projection</keyword>
<feature type="domain" description="PKD" evidence="19">
    <location>
        <begin position="979"/>
        <end position="1038"/>
    </location>
</feature>
<feature type="transmembrane region" description="Helical" evidence="17">
    <location>
        <begin position="3730"/>
        <end position="3752"/>
    </location>
</feature>
<feature type="domain" description="PKD" evidence="19">
    <location>
        <begin position="616"/>
        <end position="702"/>
    </location>
</feature>
<keyword evidence="8" id="KW-0677">Repeat</keyword>
<feature type="domain" description="PKD" evidence="19">
    <location>
        <begin position="1078"/>
        <end position="1133"/>
    </location>
</feature>
<evidence type="ECO:0000256" key="12">
    <source>
        <dbReference type="ARBA" id="ARBA00023157"/>
    </source>
</evidence>
<accession>A0AAD9QZU6</accession>
<evidence type="ECO:0000256" key="7">
    <source>
        <dbReference type="ARBA" id="ARBA00022734"/>
    </source>
</evidence>
<dbReference type="InterPro" id="IPR002889">
    <property type="entry name" value="WSC_carb-bd"/>
</dbReference>
<feature type="signal peptide" evidence="18">
    <location>
        <begin position="1"/>
        <end position="22"/>
    </location>
</feature>
<sequence>MDGLKKVCWVLVFSSLMNYADVIDVENLQIGCYSESASSRQFSVSPGDYLPDNLTPYDCVNLCGNMKYNFAAMQNGNLCFCASTFNLSASNTEKAICNINCTGNQKYKCGGIWANLVYNATSYTEKFVINYANSNPPRAFEMINLNGAFVNATSPGLKVAFNVGDENGDSPADSEQLNFTATYWGEMTIKARPLNPKLGFVSLTINIGAAPERAQFACPPIVRTGEKIICIARIHQGTLLKATWTFQEEETKNMTLPNPLYVRAGPAVPQWVVPGLTSSNGVGVFLMPSSKFMYAARILALEIYGQTAGNIRVFVMRPICSPPTSHYCPANLTCSGQPCSLHPLYACPIPDVICASKSCCVSMNGICSQFPKFTTLKARDLTIIADIGQLVIKTGYNLHLIPKQKNIDVLPGDMIAWGAAKDGNIAQQASKATTYLHLPNLDVQMLQLGSNVSVDQSQVTSNLTYMINVIGSQASTLELSHQYFKSGYYWAQVNFTDDLGNSVSPDIQHFTVQDPLTEIEVVYPKGYSFFGARTNEELEITVNVSTNSKFELSWTEANSSVLLKQEILQILDSNWVIGQLKHKFRTVGLHVILVEAKNNVSMLDICASVYVSDALPYFNVSVISSPVYLGALTEFVVAIDGSNVLFKWLFGDGEWTPYISNTSVQHIFSKTGALNVTIIANNLAFSNRTTLNLTVLHPLSITVPSQSVVGVAVKFSCSLLGSFSPHQFFFWDYGDGRTEKSIHKKVSHVYSTGGKYNVSVKLLHDVNVYQSTEIFVLEPVKGLSLDNFTGVELFDTKTFVARTVTGNNMTYEWYLQSTKTMTIIICCNNSVEIFFNFTDSFTMSVNVSNSISTAFASVSFLVEERISALGVTAFPNPAPSNTTITFNLTKGTGSGGRYRLDFGDGFVLQNFSSSYLFNRTFASGQWQVIFTGENSVSHVIVFYNVTVQDPVNNITVGFTAEKEINGRKLVAVESITSFYSDVSEGTDVYFYWDFGDGSHSWPSKGSRISKGGFNHVIGRSFNRVGEFNVTVAAFNAISRLEAWVLVHTQEKIEGFEMIVNDYIIYRELTSFQFVKRKGNNITYKINFGDGGPSQSITSDSIKRTYNNVGMFNVTAKAVNQLSTQKITRLITVQRQIKDFELMRSIEGAKTRSPIAVSWKITDGSNVTFVVDFGDGTPKQILQSSAGGMNVTLHHNYTTWGKYMVAITAFNFVGPNSTITQAAIIDDPIVDLVAYVDRHTLNMFDTVTIVARVLQGSRVTYRIDFGDGLNPVQTQTNIVTHQYKKYGVFNISVTAENSQSLLQTQITNTITVEKPNTSLEIRGLSVSCQATTPGNVSEIVITYQYGFLFHCDINFGDSKTETYSDETLPRPLMHTYNTLGSFHVVVKCENSLGKHTVRTLAHVEEILTGVKFKTSNGLIKKEFGQPVVVEWSWSTGTNVNQTVTLDRYGVLKSQKSDKTGSVTLDRTLCPIPGDYSIHIMVFNFVSSPQTLNAQVTFLEGISGLAVRFNPVVRTGFPTPVYVSVDSGLDVNVNWIFGDGKSHTSLIKGHGKQKYTTSHVYSTQAEFEVEVEVSNENSRISEKRKITVIAPVQGFSFDQANTVTWPENEIDFRFNRKSGLPSLLNASYYIDYGDGERSENIAIASSQTQFNKTRSYSKPGCYKAMLVIWNLVSRVVLFAPVEVIEAITKAQLKAFHSKYSAHPGTAGRGLAVKTFPLEYPVSFAVTTVTGSCLRYDWLYGDRNDLRNVSSDVTSHAYPLPGSYNMEVNINNSLGEHNLGLSIALQYSVMGLYLTSSGHGKPGENLTLVVFCLSLGTNSQFLLDPGEGYNITIGNFAKGEKLFIDKNINLPFDPSDYYAVAYRHVYSSEGVFEAQVWGWNDASQQSARTSVVITKKSVPVLLVRLIGGKKSLLNISSQLYGKGFTLSTQVEILSNERHSVKFKWRVFKADSYHFSMSSSQTQLPPESGREISLPIAVATNHSSITVPAFGLDPGEYIFQVTAIISGVGSTNTDHTYIKIAGADIEALIAGGIVRSHDWEQELLLNASNSRDLLFPKNELGYTWFCDIATGENGVVNSGGGCFGNGERQVEYTGALFTIAPKILYESTSYVFTVNVSSKTDRWSKASQTVKVLAGNPPDIQIRCESNCDKYLTPSSRLILTATCNCGNLQAISYNWSAEDIKTSLPFPVWPNSALTAQTSPNAVILGGTFNSGTSYRIRVSAKRQNSEAEGFAEYNIETNQPPKGGTCDVTPRIGEELGTTFTFTCIGWQDEHEPMTYEMFYSQSNISKDLNSAHNRVLFFHGPTIMSANFSLPAGEKERGHMIEVIVIIKDAYGEATEIKIPLQVKPRNMTRSELRKKTLTRGNEIEKALGLGDELIAVQIIKVISNILNNQNDTRNDAVLENQQIRLMMIKYLADIRIQTLDDVLLGSQTLQAVTSVPKETTLEAQVLATKQFAKLAKNLRKEARRGEDGGVIETISSQMLRGLSNVFLAYTSGKNNRSQEKEKEAFQGYESVTVKAQTCWWHRLAHAYRILTDSIFDSFPVFKFPERSDALIFLFQEVFSEVFNLTDKISDTVLDTIIPEQKSVVIKSQGVAIGLSKKQPGNLAGFSLDVGKGLGQFVLPDDNILMNRTKDNSYITATLTSLSANPFQGNSNSTEIKTNPVSLVLKGPEANVISIEGLTSPIDILLPQTESLRIQLNISQTSYAGESMTIHKVTLLNKDWTLKTEILPSDGRSLLTVYFRYNEPPTLSEYDFMATLPRRDLKHENYTLFIPPEKVKGAGDYYFGVLQSAHDIDAEVPTTLLNYTFDVRSFACYFWNETSLQWSSKGCRVHNQSTENLQRCECTHLTWFGGDIFIPPNSLNIKASIAKLPEIYKHPALLATFCVIIGLYILGLLWARRKDRKDIAKVGLVPVLDNDPSDRYRYEVTVYTARGRNTGTTANVSILIAGEDGQSAVHMLKSTSRMCFLQGSVDSFLITTQECLGGLTFIRVWHDNSGKSPSWFLSQVVIRDIETDDKFFFLCKSWLACDEGDGQVDRLFPAAGKEELRDFVHLFKTKTSRDFSDGHLWFSIAFRPVRSHFTCVQRVSCCLSLLMCSMLTNVLWHRTPVEKQNNVLIDLGFFEFTWHEIIIGLQSSLIVFPINLLIVQLFRNRAVSPKAKKEYAERASGGKENKSTGSEPSKNRKQTAVSLSDITPTEPRRKLPRSPSLKQKQMTLKNLTSVRAPSIARQDSWDDDFFASFLETEIEVALSSDSQTKKTTEKEVMEGEEPDFLSSDIYYYLYQTKTRGLNQGPSNGRNSIESTDLLVSPEKSPVKTKKSKRLRCIFPWWFVYIGWFVCLSTAAAAGFFTLLYGLQFDNKQQEEWLVSMFVSMFQDILISQPLKVIIIAILFALLLKKPQDEEDDVINAELARDEDWLERNLTHAPKGMNKTSITQSHRPPNKVLLHAARVRLFKERKMHLVIREIVLYLLFVWMVLLIAYGHRDPYAHFMTQNMEDTFVGLQELPGTREDDKQETITQKPSGNDNIKLVEVTNTVDFWDWMIQTLVPGLYNDAWYNGKPGKPGFLNDKMSYVVGIARIRQLRVKSGTCLIDAVFQAQMEDCNEPYSWDAEDQTSYYAPGWKPANQNSSYNFHCSAWHYKTTADLKTRPIMGHLALYRGGGYNTDLSSSAEEAYSVINYLKSHQWVDKYTRAVFVEFTVYNVHSNLYCVANLLLEFTAAGGVLPFIQLLSTRIDRYVGNFLIFVLICEVTFVLFSLYFTYREFKRFLKMGLKQYLAEFWSWIELAQIGLSWTCIVLYGIRFALDRHTKNNFRNNPQKFVDFHHLALVDMLFGYVYAFVVFLTSVKFLRLFRFNRRMSLLGSTISASARELFHFGIIFGLVFVGFSHLCYLVFSRELYKFHTFVTTIETLISVMLGKFSYVSLERTNRVLGPIMFFFYSIGVVFILVNMFLSIIIENFKRVKNDNDLQSNEHEIIDFIIDQFSNWLGFKSRSIFKNRVVAEEEFAKVKYKRKKEIDQAQKLKDRVDRLVSLIKKVHFDINEDEDFLRNDGEVTYLLPENQEESYP</sequence>
<dbReference type="PRINTS" id="PR00500">
    <property type="entry name" value="POLYCYSTIN1"/>
</dbReference>
<dbReference type="InterPro" id="IPR000203">
    <property type="entry name" value="GPS"/>
</dbReference>
<dbReference type="SUPFAM" id="SSF49723">
    <property type="entry name" value="Lipase/lipooxygenase domain (PLAT/LH2 domain)"/>
    <property type="match status" value="1"/>
</dbReference>
<dbReference type="GO" id="GO:0005929">
    <property type="term" value="C:cilium"/>
    <property type="evidence" value="ECO:0007669"/>
    <property type="project" value="UniProtKB-SubCell"/>
</dbReference>
<keyword evidence="6 18" id="KW-0732">Signal</keyword>
<feature type="domain" description="WSC" evidence="22">
    <location>
        <begin position="26"/>
        <end position="121"/>
    </location>
</feature>
<name>A0AAD9QZU6_ACRCE</name>
<dbReference type="SMART" id="SM00089">
    <property type="entry name" value="PKD"/>
    <property type="match status" value="10"/>
</dbReference>
<evidence type="ECO:0000259" key="20">
    <source>
        <dbReference type="PROSITE" id="PS50095"/>
    </source>
</evidence>
<dbReference type="GO" id="GO:0030246">
    <property type="term" value="F:carbohydrate binding"/>
    <property type="evidence" value="ECO:0007669"/>
    <property type="project" value="UniProtKB-KW"/>
</dbReference>
<evidence type="ECO:0000256" key="10">
    <source>
        <dbReference type="ARBA" id="ARBA00023069"/>
    </source>
</evidence>
<keyword evidence="10" id="KW-0969">Cilium</keyword>
<evidence type="ECO:0000259" key="22">
    <source>
        <dbReference type="PROSITE" id="PS51212"/>
    </source>
</evidence>
<evidence type="ECO:0000256" key="2">
    <source>
        <dbReference type="ARBA" id="ARBA00004651"/>
    </source>
</evidence>
<keyword evidence="4" id="KW-1003">Cell membrane</keyword>
<comment type="caution">
    <text evidence="15">Lacks conserved residue(s) required for the propagation of feature annotation.</text>
</comment>
<dbReference type="Gene3D" id="1.10.287.70">
    <property type="match status" value="1"/>
</dbReference>
<dbReference type="Gene3D" id="2.60.220.50">
    <property type="match status" value="1"/>
</dbReference>
<evidence type="ECO:0000256" key="11">
    <source>
        <dbReference type="ARBA" id="ARBA00023136"/>
    </source>
</evidence>
<feature type="domain" description="PKD" evidence="19">
    <location>
        <begin position="1727"/>
        <end position="1789"/>
    </location>
</feature>
<dbReference type="InterPro" id="IPR014010">
    <property type="entry name" value="REJ_dom"/>
</dbReference>
<feature type="region of interest" description="Disordered" evidence="16">
    <location>
        <begin position="3156"/>
        <end position="3210"/>
    </location>
</feature>
<feature type="transmembrane region" description="Helical" evidence="17">
    <location>
        <begin position="3818"/>
        <end position="3844"/>
    </location>
</feature>
<evidence type="ECO:0000259" key="19">
    <source>
        <dbReference type="PROSITE" id="PS50093"/>
    </source>
</evidence>